<dbReference type="EMBL" id="GALX01005804">
    <property type="protein sequence ID" value="JAB62662.1"/>
    <property type="molecule type" value="Transcribed_RNA"/>
</dbReference>
<dbReference type="InterPro" id="IPR006012">
    <property type="entry name" value="Syntaxin/epimorphin_CS"/>
</dbReference>
<dbReference type="GO" id="GO:0006836">
    <property type="term" value="P:neurotransmitter transport"/>
    <property type="evidence" value="ECO:0007669"/>
    <property type="project" value="UniProtKB-KW"/>
</dbReference>
<dbReference type="PANTHER" id="PTHR19957:SF38">
    <property type="entry name" value="LD27581P"/>
    <property type="match status" value="1"/>
</dbReference>
<dbReference type="GO" id="GO:0048278">
    <property type="term" value="P:vesicle docking"/>
    <property type="evidence" value="ECO:0007669"/>
    <property type="project" value="TreeGrafter"/>
</dbReference>
<keyword evidence="6" id="KW-0812">Transmembrane</keyword>
<dbReference type="InterPro" id="IPR045242">
    <property type="entry name" value="Syntaxin"/>
</dbReference>
<accession>V5GM29</accession>
<dbReference type="GO" id="GO:0031201">
    <property type="term" value="C:SNARE complex"/>
    <property type="evidence" value="ECO:0007669"/>
    <property type="project" value="TreeGrafter"/>
</dbReference>
<organism evidence="8">
    <name type="scientific">Anoplophora glabripennis</name>
    <name type="common">Asian longhorn beetle</name>
    <name type="synonym">Anoplophora nobilis</name>
    <dbReference type="NCBI Taxonomy" id="217634"/>
    <lineage>
        <taxon>Eukaryota</taxon>
        <taxon>Metazoa</taxon>
        <taxon>Ecdysozoa</taxon>
        <taxon>Arthropoda</taxon>
        <taxon>Hexapoda</taxon>
        <taxon>Insecta</taxon>
        <taxon>Pterygota</taxon>
        <taxon>Neoptera</taxon>
        <taxon>Endopterygota</taxon>
        <taxon>Coleoptera</taxon>
        <taxon>Polyphaga</taxon>
        <taxon>Cucujiformia</taxon>
        <taxon>Chrysomeloidea</taxon>
        <taxon>Cerambycidae</taxon>
        <taxon>Lamiinae</taxon>
        <taxon>Lamiini</taxon>
        <taxon>Anoplophora</taxon>
    </lineage>
</organism>
<dbReference type="GO" id="GO:0012505">
    <property type="term" value="C:endomembrane system"/>
    <property type="evidence" value="ECO:0007669"/>
    <property type="project" value="TreeGrafter"/>
</dbReference>
<keyword evidence="3" id="KW-0532">Neurotransmitter transport</keyword>
<dbReference type="SMART" id="SM00397">
    <property type="entry name" value="t_SNARE"/>
    <property type="match status" value="1"/>
</dbReference>
<dbReference type="Pfam" id="PF05739">
    <property type="entry name" value="SNARE"/>
    <property type="match status" value="1"/>
</dbReference>
<dbReference type="InterPro" id="IPR010989">
    <property type="entry name" value="SNARE"/>
</dbReference>
<keyword evidence="6" id="KW-1133">Transmembrane helix</keyword>
<dbReference type="GO" id="GO:0005484">
    <property type="term" value="F:SNAP receptor activity"/>
    <property type="evidence" value="ECO:0007669"/>
    <property type="project" value="InterPro"/>
</dbReference>
<dbReference type="AlphaFoldDB" id="V5GM29"/>
<dbReference type="Gene3D" id="1.20.5.110">
    <property type="match status" value="1"/>
</dbReference>
<evidence type="ECO:0000256" key="4">
    <source>
        <dbReference type="RuleBase" id="RU003858"/>
    </source>
</evidence>
<keyword evidence="3" id="KW-0813">Transport</keyword>
<dbReference type="PROSITE" id="PS00914">
    <property type="entry name" value="SYNTAXIN"/>
    <property type="match status" value="1"/>
</dbReference>
<feature type="coiled-coil region" evidence="5">
    <location>
        <begin position="95"/>
        <end position="122"/>
    </location>
</feature>
<proteinExistence type="inferred from homology"/>
<evidence type="ECO:0000256" key="2">
    <source>
        <dbReference type="ARBA" id="ARBA00009063"/>
    </source>
</evidence>
<dbReference type="Gene3D" id="1.20.58.70">
    <property type="match status" value="1"/>
</dbReference>
<comment type="subcellular location">
    <subcellularLocation>
        <location evidence="1">Membrane</location>
        <topology evidence="1">Single-pass type IV membrane protein</topology>
    </subcellularLocation>
</comment>
<sequence length="260" mass="29319">MNRPQNYGSISSPTVGFSGEQTSEFNSYCDNVVTNIYTVNSSLKTLDNALKNIGTQKDNQGLRNKIHVTQLSTNQIASATSKDIHRLKSIVAKGEKQKQLQVEKLEENFKDAINRYHTLQKELASKQKAHLLIPPSIESEVAQEDDYNQQQQQALAREMAFEQGMMLEREARIKQIEADVLDINQIMRELGSLVHEQGETIDTIENRIDHAAGSVEEGAEQLIKASRYQTRFRKKLLYLVLIGIVIVAIIIGVLVSQLKK</sequence>
<keyword evidence="5" id="KW-0175">Coiled coil</keyword>
<evidence type="ECO:0000259" key="7">
    <source>
        <dbReference type="PROSITE" id="PS50192"/>
    </source>
</evidence>
<evidence type="ECO:0000256" key="1">
    <source>
        <dbReference type="ARBA" id="ARBA00004211"/>
    </source>
</evidence>
<dbReference type="PROSITE" id="PS50192">
    <property type="entry name" value="T_SNARE"/>
    <property type="match status" value="1"/>
</dbReference>
<evidence type="ECO:0000256" key="6">
    <source>
        <dbReference type="SAM" id="Phobius"/>
    </source>
</evidence>
<dbReference type="GO" id="GO:0006886">
    <property type="term" value="P:intracellular protein transport"/>
    <property type="evidence" value="ECO:0007669"/>
    <property type="project" value="InterPro"/>
</dbReference>
<reference evidence="8" key="1">
    <citation type="submission" date="2013-07" db="EMBL/GenBank/DDBJ databases">
        <title>Midgut Transcriptome Profiling of Anoplphora glabripennis, a Lignocellulose Degrading, Wood-Boring Cerambycid.</title>
        <authorList>
            <person name="Scully E.D."/>
            <person name="Hoover K."/>
            <person name="Carlson J.E."/>
            <person name="Tien M."/>
            <person name="Geib S.M."/>
        </authorList>
    </citation>
    <scope>NUCLEOTIDE SEQUENCE</scope>
</reference>
<dbReference type="Pfam" id="PF14523">
    <property type="entry name" value="Syntaxin_2"/>
    <property type="match status" value="1"/>
</dbReference>
<dbReference type="SUPFAM" id="SSF47661">
    <property type="entry name" value="t-snare proteins"/>
    <property type="match status" value="1"/>
</dbReference>
<comment type="similarity">
    <text evidence="2 4">Belongs to the syntaxin family.</text>
</comment>
<feature type="domain" description="T-SNARE coiled-coil homology" evidence="7">
    <location>
        <begin position="163"/>
        <end position="225"/>
    </location>
</feature>
<feature type="transmembrane region" description="Helical" evidence="6">
    <location>
        <begin position="236"/>
        <end position="255"/>
    </location>
</feature>
<gene>
    <name evidence="8" type="primary">STX12</name>
</gene>
<keyword evidence="6" id="KW-0472">Membrane</keyword>
<dbReference type="GO" id="GO:0006906">
    <property type="term" value="P:vesicle fusion"/>
    <property type="evidence" value="ECO:0007669"/>
    <property type="project" value="TreeGrafter"/>
</dbReference>
<evidence type="ECO:0000313" key="8">
    <source>
        <dbReference type="EMBL" id="JAB62662.1"/>
    </source>
</evidence>
<dbReference type="InterPro" id="IPR000727">
    <property type="entry name" value="T_SNARE_dom"/>
</dbReference>
<evidence type="ECO:0000256" key="5">
    <source>
        <dbReference type="SAM" id="Coils"/>
    </source>
</evidence>
<dbReference type="SMART" id="SM00503">
    <property type="entry name" value="SynN"/>
    <property type="match status" value="1"/>
</dbReference>
<dbReference type="InterPro" id="IPR006011">
    <property type="entry name" value="Syntaxin_N"/>
</dbReference>
<dbReference type="CDD" id="cd15847">
    <property type="entry name" value="SNARE_syntaxin7_like"/>
    <property type="match status" value="1"/>
</dbReference>
<dbReference type="GO" id="GO:0000149">
    <property type="term" value="F:SNARE binding"/>
    <property type="evidence" value="ECO:0007669"/>
    <property type="project" value="TreeGrafter"/>
</dbReference>
<dbReference type="PANTHER" id="PTHR19957">
    <property type="entry name" value="SYNTAXIN"/>
    <property type="match status" value="1"/>
</dbReference>
<evidence type="ECO:0000256" key="3">
    <source>
        <dbReference type="ARBA" id="ARBA00022775"/>
    </source>
</evidence>
<protein>
    <submittedName>
        <fullName evidence="8">Syntaxin-12</fullName>
    </submittedName>
</protein>
<name>V5GM29_ANOGL</name>